<organism evidence="1 2">
    <name type="scientific">Syntrophus aciditrophicus (strain SB)</name>
    <dbReference type="NCBI Taxonomy" id="56780"/>
    <lineage>
        <taxon>Bacteria</taxon>
        <taxon>Pseudomonadati</taxon>
        <taxon>Thermodesulfobacteriota</taxon>
        <taxon>Syntrophia</taxon>
        <taxon>Syntrophales</taxon>
        <taxon>Syntrophaceae</taxon>
        <taxon>Syntrophus</taxon>
    </lineage>
</organism>
<accession>Q2LRE9</accession>
<dbReference type="KEGG" id="sat:SYN_03434"/>
<name>Q2LRE9_SYNAS</name>
<dbReference type="AlphaFoldDB" id="Q2LRE9"/>
<dbReference type="STRING" id="56780.SYN_03434"/>
<dbReference type="Proteomes" id="UP000001933">
    <property type="component" value="Chromosome"/>
</dbReference>
<keyword evidence="2" id="KW-1185">Reference proteome</keyword>
<sequence length="74" mass="8385">MPQPATKRNANDAIISRIKNLFICISPLRNSEDHRNSSILIKNPVDRCRLGKCLRQAPDIRISALFNECRINGP</sequence>
<reference evidence="1 2" key="1">
    <citation type="journal article" date="2007" name="Proc. Natl. Acad. Sci. U.S.A.">
        <title>The genome of Syntrophus aciditrophicus: life at the thermodynamic limit of microbial growth.</title>
        <authorList>
            <person name="McInerney M.J."/>
            <person name="Rohlin L."/>
            <person name="Mouttaki H."/>
            <person name="Kim U."/>
            <person name="Krupp R.S."/>
            <person name="Rios-Hernandez L."/>
            <person name="Sieber J."/>
            <person name="Struchtemeyer C.G."/>
            <person name="Bhattacharyya A."/>
            <person name="Campbell J.W."/>
            <person name="Gunsalus R.P."/>
        </authorList>
    </citation>
    <scope>NUCLEOTIDE SEQUENCE [LARGE SCALE GENOMIC DNA]</scope>
    <source>
        <strain evidence="1 2">SB</strain>
    </source>
</reference>
<gene>
    <name evidence="1" type="ORF">SYN_03434</name>
</gene>
<evidence type="ECO:0000313" key="1">
    <source>
        <dbReference type="EMBL" id="ABC76658.1"/>
    </source>
</evidence>
<dbReference type="HOGENOM" id="CLU_2686487_0_0_7"/>
<dbReference type="EMBL" id="CP000252">
    <property type="protein sequence ID" value="ABC76658.1"/>
    <property type="molecule type" value="Genomic_DNA"/>
</dbReference>
<proteinExistence type="predicted"/>
<dbReference type="InParanoid" id="Q2LRE9"/>
<protein>
    <submittedName>
        <fullName evidence="1">Hypothetical cytosolic protein</fullName>
    </submittedName>
</protein>
<evidence type="ECO:0000313" key="2">
    <source>
        <dbReference type="Proteomes" id="UP000001933"/>
    </source>
</evidence>